<evidence type="ECO:0000259" key="3">
    <source>
        <dbReference type="PROSITE" id="PS50011"/>
    </source>
</evidence>
<protein>
    <recommendedName>
        <fullName evidence="3">Protein kinase domain-containing protein</fullName>
    </recommendedName>
</protein>
<dbReference type="GO" id="GO:0005524">
    <property type="term" value="F:ATP binding"/>
    <property type="evidence" value="ECO:0007669"/>
    <property type="project" value="UniProtKB-KW"/>
</dbReference>
<dbReference type="InterPro" id="IPR011009">
    <property type="entry name" value="Kinase-like_dom_sf"/>
</dbReference>
<keyword evidence="1" id="KW-0547">Nucleotide-binding</keyword>
<dbReference type="Gene3D" id="1.10.510.10">
    <property type="entry name" value="Transferase(Phosphotransferase) domain 1"/>
    <property type="match status" value="1"/>
</dbReference>
<evidence type="ECO:0000256" key="1">
    <source>
        <dbReference type="ARBA" id="ARBA00022741"/>
    </source>
</evidence>
<evidence type="ECO:0000313" key="4">
    <source>
        <dbReference type="EMBL" id="TFK54310.1"/>
    </source>
</evidence>
<sequence length="257" mass="28638">MIWTKWINTRLHAPSASSGVYSRPRIRGQALWFPSQILLSCVLYRPVLARRQLSDHSNARFVSLPKSRSLAPVSCTSSSTKGLLLAHVSELGRFPFAGGGFSDVYEAKLSNNGTLNKVVVKIFRPLKVGYPGVPEEPEKLRRRLLREVAVWHRVNHPNVLPFLGLKYGVGRPEYCQTIPGLVSPYCENQTVTAYMDIRIQEGADPAGLRSVMVCIYGWSYSTTTVMKASQVTGITQGLHYLHDVADVVHGDLKPLRH</sequence>
<dbReference type="EMBL" id="ML213506">
    <property type="protein sequence ID" value="TFK54310.1"/>
    <property type="molecule type" value="Genomic_DNA"/>
</dbReference>
<evidence type="ECO:0000256" key="2">
    <source>
        <dbReference type="ARBA" id="ARBA00022840"/>
    </source>
</evidence>
<dbReference type="OrthoDB" id="346907at2759"/>
<dbReference type="PANTHER" id="PTHR44329">
    <property type="entry name" value="SERINE/THREONINE-PROTEIN KINASE TNNI3K-RELATED"/>
    <property type="match status" value="1"/>
</dbReference>
<dbReference type="GO" id="GO:0004674">
    <property type="term" value="F:protein serine/threonine kinase activity"/>
    <property type="evidence" value="ECO:0007669"/>
    <property type="project" value="TreeGrafter"/>
</dbReference>
<proteinExistence type="predicted"/>
<dbReference type="PANTHER" id="PTHR44329:SF298">
    <property type="entry name" value="MIXED LINEAGE KINASE DOMAIN-LIKE PROTEIN"/>
    <property type="match status" value="1"/>
</dbReference>
<name>A0A5C3NAG0_9AGAM</name>
<organism evidence="4 5">
    <name type="scientific">Heliocybe sulcata</name>
    <dbReference type="NCBI Taxonomy" id="5364"/>
    <lineage>
        <taxon>Eukaryota</taxon>
        <taxon>Fungi</taxon>
        <taxon>Dikarya</taxon>
        <taxon>Basidiomycota</taxon>
        <taxon>Agaricomycotina</taxon>
        <taxon>Agaricomycetes</taxon>
        <taxon>Gloeophyllales</taxon>
        <taxon>Gloeophyllaceae</taxon>
        <taxon>Heliocybe</taxon>
    </lineage>
</organism>
<dbReference type="InterPro" id="IPR001245">
    <property type="entry name" value="Ser-Thr/Tyr_kinase_cat_dom"/>
</dbReference>
<reference evidence="4 5" key="1">
    <citation type="journal article" date="2019" name="Nat. Ecol. Evol.">
        <title>Megaphylogeny resolves global patterns of mushroom evolution.</title>
        <authorList>
            <person name="Varga T."/>
            <person name="Krizsan K."/>
            <person name="Foldi C."/>
            <person name="Dima B."/>
            <person name="Sanchez-Garcia M."/>
            <person name="Sanchez-Ramirez S."/>
            <person name="Szollosi G.J."/>
            <person name="Szarkandi J.G."/>
            <person name="Papp V."/>
            <person name="Albert L."/>
            <person name="Andreopoulos W."/>
            <person name="Angelini C."/>
            <person name="Antonin V."/>
            <person name="Barry K.W."/>
            <person name="Bougher N.L."/>
            <person name="Buchanan P."/>
            <person name="Buyck B."/>
            <person name="Bense V."/>
            <person name="Catcheside P."/>
            <person name="Chovatia M."/>
            <person name="Cooper J."/>
            <person name="Damon W."/>
            <person name="Desjardin D."/>
            <person name="Finy P."/>
            <person name="Geml J."/>
            <person name="Haridas S."/>
            <person name="Hughes K."/>
            <person name="Justo A."/>
            <person name="Karasinski D."/>
            <person name="Kautmanova I."/>
            <person name="Kiss B."/>
            <person name="Kocsube S."/>
            <person name="Kotiranta H."/>
            <person name="LaButti K.M."/>
            <person name="Lechner B.E."/>
            <person name="Liimatainen K."/>
            <person name="Lipzen A."/>
            <person name="Lukacs Z."/>
            <person name="Mihaltcheva S."/>
            <person name="Morgado L.N."/>
            <person name="Niskanen T."/>
            <person name="Noordeloos M.E."/>
            <person name="Ohm R.A."/>
            <person name="Ortiz-Santana B."/>
            <person name="Ovrebo C."/>
            <person name="Racz N."/>
            <person name="Riley R."/>
            <person name="Savchenko A."/>
            <person name="Shiryaev A."/>
            <person name="Soop K."/>
            <person name="Spirin V."/>
            <person name="Szebenyi C."/>
            <person name="Tomsovsky M."/>
            <person name="Tulloss R.E."/>
            <person name="Uehling J."/>
            <person name="Grigoriev I.V."/>
            <person name="Vagvolgyi C."/>
            <person name="Papp T."/>
            <person name="Martin F.M."/>
            <person name="Miettinen O."/>
            <person name="Hibbett D.S."/>
            <person name="Nagy L.G."/>
        </authorList>
    </citation>
    <scope>NUCLEOTIDE SEQUENCE [LARGE SCALE GENOMIC DNA]</scope>
    <source>
        <strain evidence="4 5">OMC1185</strain>
    </source>
</reference>
<dbReference type="Pfam" id="PF07714">
    <property type="entry name" value="PK_Tyr_Ser-Thr"/>
    <property type="match status" value="1"/>
</dbReference>
<dbReference type="AlphaFoldDB" id="A0A5C3NAG0"/>
<dbReference type="SUPFAM" id="SSF56112">
    <property type="entry name" value="Protein kinase-like (PK-like)"/>
    <property type="match status" value="1"/>
</dbReference>
<keyword evidence="5" id="KW-1185">Reference proteome</keyword>
<feature type="domain" description="Protein kinase" evidence="3">
    <location>
        <begin position="90"/>
        <end position="257"/>
    </location>
</feature>
<evidence type="ECO:0000313" key="5">
    <source>
        <dbReference type="Proteomes" id="UP000305948"/>
    </source>
</evidence>
<dbReference type="InterPro" id="IPR000719">
    <property type="entry name" value="Prot_kinase_dom"/>
</dbReference>
<dbReference type="InterPro" id="IPR051681">
    <property type="entry name" value="Ser/Thr_Kinases-Pseudokinases"/>
</dbReference>
<gene>
    <name evidence="4" type="ORF">OE88DRAFT_1184463</name>
</gene>
<dbReference type="PROSITE" id="PS50011">
    <property type="entry name" value="PROTEIN_KINASE_DOM"/>
    <property type="match status" value="1"/>
</dbReference>
<dbReference type="Proteomes" id="UP000305948">
    <property type="component" value="Unassembled WGS sequence"/>
</dbReference>
<accession>A0A5C3NAG0</accession>
<keyword evidence="2" id="KW-0067">ATP-binding</keyword>